<proteinExistence type="predicted"/>
<sequence length="53" mass="5869">LAIEMSMVLKLVGWVTSIPTYITASLSETSADLKSTRINGKICNKTKSRKRLN</sequence>
<dbReference type="AlphaFoldDB" id="A0A0N4X1A9"/>
<reference evidence="1" key="1">
    <citation type="submission" date="2017-02" db="UniProtKB">
        <authorList>
            <consortium name="WormBaseParasite"/>
        </authorList>
    </citation>
    <scope>IDENTIFICATION</scope>
</reference>
<name>A0A0N4X1A9_HAEPC</name>
<evidence type="ECO:0000313" key="1">
    <source>
        <dbReference type="WBParaSite" id="HPLM_0001809601-mRNA-1"/>
    </source>
</evidence>
<protein>
    <submittedName>
        <fullName evidence="1">G_PROTEIN_RECEP_F1_2 domain-containing protein</fullName>
    </submittedName>
</protein>
<accession>A0A0N4X1A9</accession>
<dbReference type="WBParaSite" id="HPLM_0001809601-mRNA-1">
    <property type="protein sequence ID" value="HPLM_0001809601-mRNA-1"/>
    <property type="gene ID" value="HPLM_0001809601"/>
</dbReference>
<organism evidence="1">
    <name type="scientific">Haemonchus placei</name>
    <name type="common">Barber's pole worm</name>
    <dbReference type="NCBI Taxonomy" id="6290"/>
    <lineage>
        <taxon>Eukaryota</taxon>
        <taxon>Metazoa</taxon>
        <taxon>Ecdysozoa</taxon>
        <taxon>Nematoda</taxon>
        <taxon>Chromadorea</taxon>
        <taxon>Rhabditida</taxon>
        <taxon>Rhabditina</taxon>
        <taxon>Rhabditomorpha</taxon>
        <taxon>Strongyloidea</taxon>
        <taxon>Trichostrongylidae</taxon>
        <taxon>Haemonchus</taxon>
    </lineage>
</organism>